<evidence type="ECO:0000256" key="8">
    <source>
        <dbReference type="PIRNR" id="PIRNR001084"/>
    </source>
</evidence>
<dbReference type="GO" id="GO:0004565">
    <property type="term" value="F:beta-galactosidase activity"/>
    <property type="evidence" value="ECO:0007669"/>
    <property type="project" value="UniProtKB-EC"/>
</dbReference>
<evidence type="ECO:0000256" key="5">
    <source>
        <dbReference type="ARBA" id="ARBA00022801"/>
    </source>
</evidence>
<evidence type="ECO:0000256" key="4">
    <source>
        <dbReference type="ARBA" id="ARBA00022723"/>
    </source>
</evidence>
<evidence type="ECO:0000256" key="9">
    <source>
        <dbReference type="PIRSR" id="PIRSR001084-1"/>
    </source>
</evidence>
<feature type="binding site" evidence="10">
    <location>
        <position position="105"/>
    </location>
    <ligand>
        <name>substrate</name>
    </ligand>
</feature>
<evidence type="ECO:0000256" key="11">
    <source>
        <dbReference type="PIRSR" id="PIRSR001084-3"/>
    </source>
</evidence>
<dbReference type="Pfam" id="PF02449">
    <property type="entry name" value="Glyco_hydro_42"/>
    <property type="match status" value="1"/>
</dbReference>
<dbReference type="GO" id="GO:0046872">
    <property type="term" value="F:metal ion binding"/>
    <property type="evidence" value="ECO:0007669"/>
    <property type="project" value="UniProtKB-KW"/>
</dbReference>
<evidence type="ECO:0000259" key="13">
    <source>
        <dbReference type="Pfam" id="PF08532"/>
    </source>
</evidence>
<evidence type="ECO:0000256" key="2">
    <source>
        <dbReference type="ARBA" id="ARBA00005940"/>
    </source>
</evidence>
<dbReference type="PANTHER" id="PTHR36447">
    <property type="entry name" value="BETA-GALACTOSIDASE GANA"/>
    <property type="match status" value="1"/>
</dbReference>
<dbReference type="AlphaFoldDB" id="A0A9D1ISG2"/>
<keyword evidence="4 11" id="KW-0479">Metal-binding</keyword>
<evidence type="ECO:0000256" key="6">
    <source>
        <dbReference type="ARBA" id="ARBA00022833"/>
    </source>
</evidence>
<evidence type="ECO:0000256" key="3">
    <source>
        <dbReference type="ARBA" id="ARBA00012756"/>
    </source>
</evidence>
<proteinExistence type="inferred from homology"/>
<dbReference type="SUPFAM" id="SSF52317">
    <property type="entry name" value="Class I glutamine amidotransferase-like"/>
    <property type="match status" value="1"/>
</dbReference>
<feature type="domain" description="Beta-galactosidase C-terminal" evidence="14">
    <location>
        <begin position="605"/>
        <end position="652"/>
    </location>
</feature>
<gene>
    <name evidence="15" type="ORF">IAD19_01975</name>
</gene>
<dbReference type="PANTHER" id="PTHR36447:SF2">
    <property type="entry name" value="BETA-GALACTOSIDASE YESZ"/>
    <property type="match status" value="1"/>
</dbReference>
<feature type="binding site" evidence="11">
    <location>
        <position position="153"/>
    </location>
    <ligand>
        <name>Zn(2+)</name>
        <dbReference type="ChEBI" id="CHEBI:29105"/>
    </ligand>
</feature>
<comment type="similarity">
    <text evidence="2 8">Belongs to the glycosyl hydrolase 42 family.</text>
</comment>
<dbReference type="Gene3D" id="3.40.50.880">
    <property type="match status" value="1"/>
</dbReference>
<dbReference type="Pfam" id="PF08532">
    <property type="entry name" value="Glyco_hydro_42M"/>
    <property type="match status" value="1"/>
</dbReference>
<evidence type="ECO:0000313" key="16">
    <source>
        <dbReference type="Proteomes" id="UP000824082"/>
    </source>
</evidence>
<name>A0A9D1ISG2_9FIRM</name>
<dbReference type="Gene3D" id="3.20.20.80">
    <property type="entry name" value="Glycosidases"/>
    <property type="match status" value="1"/>
</dbReference>
<feature type="domain" description="Beta-galactosidase trimerisation" evidence="13">
    <location>
        <begin position="394"/>
        <end position="596"/>
    </location>
</feature>
<dbReference type="Gene3D" id="2.60.40.1180">
    <property type="entry name" value="Golgi alpha-mannosidase II"/>
    <property type="match status" value="1"/>
</dbReference>
<dbReference type="InterPro" id="IPR013738">
    <property type="entry name" value="Beta_galactosidase_Trimer"/>
</dbReference>
<feature type="binding site" evidence="10">
    <location>
        <position position="143"/>
    </location>
    <ligand>
        <name>substrate</name>
    </ligand>
</feature>
<dbReference type="InterPro" id="IPR013739">
    <property type="entry name" value="Beta_galactosidase_C"/>
</dbReference>
<feature type="binding site" evidence="11">
    <location>
        <position position="109"/>
    </location>
    <ligand>
        <name>Zn(2+)</name>
        <dbReference type="ChEBI" id="CHEBI:29105"/>
    </ligand>
</feature>
<dbReference type="InterPro" id="IPR003476">
    <property type="entry name" value="Glyco_hydro_42"/>
</dbReference>
<reference evidence="15" key="1">
    <citation type="submission" date="2020-10" db="EMBL/GenBank/DDBJ databases">
        <authorList>
            <person name="Gilroy R."/>
        </authorList>
    </citation>
    <scope>NUCLEOTIDE SEQUENCE</scope>
    <source>
        <strain evidence="15">4509</strain>
    </source>
</reference>
<dbReference type="Proteomes" id="UP000824082">
    <property type="component" value="Unassembled WGS sequence"/>
</dbReference>
<dbReference type="InterPro" id="IPR013529">
    <property type="entry name" value="Glyco_hydro_42_N"/>
</dbReference>
<evidence type="ECO:0000259" key="14">
    <source>
        <dbReference type="Pfam" id="PF08533"/>
    </source>
</evidence>
<organism evidence="15 16">
    <name type="scientific">Candidatus Egerieicola faecale</name>
    <dbReference type="NCBI Taxonomy" id="2840774"/>
    <lineage>
        <taxon>Bacteria</taxon>
        <taxon>Bacillati</taxon>
        <taxon>Bacillota</taxon>
        <taxon>Clostridia</taxon>
        <taxon>Eubacteriales</taxon>
        <taxon>Oscillospiraceae</taxon>
        <taxon>Oscillospiraceae incertae sedis</taxon>
        <taxon>Candidatus Egerieicola</taxon>
    </lineage>
</organism>
<dbReference type="InterPro" id="IPR029062">
    <property type="entry name" value="Class_I_gatase-like"/>
</dbReference>
<keyword evidence="5 8" id="KW-0378">Hydrolase</keyword>
<dbReference type="PIRSF" id="PIRSF001084">
    <property type="entry name" value="B-galactosidase"/>
    <property type="match status" value="1"/>
</dbReference>
<dbReference type="EMBL" id="DVMX01000032">
    <property type="protein sequence ID" value="HIU41302.1"/>
    <property type="molecule type" value="Genomic_DNA"/>
</dbReference>
<dbReference type="GO" id="GO:0006012">
    <property type="term" value="P:galactose metabolic process"/>
    <property type="evidence" value="ECO:0007669"/>
    <property type="project" value="InterPro"/>
</dbReference>
<feature type="active site" description="Nucleophile" evidence="9">
    <location>
        <position position="305"/>
    </location>
</feature>
<keyword evidence="7 8" id="KW-0326">Glycosidase</keyword>
<dbReference type="GO" id="GO:0009341">
    <property type="term" value="C:beta-galactosidase complex"/>
    <property type="evidence" value="ECO:0007669"/>
    <property type="project" value="InterPro"/>
</dbReference>
<protein>
    <recommendedName>
        <fullName evidence="3 8">Beta-galactosidase</fullName>
        <shortName evidence="8">Beta-gal</shortName>
        <ecNumber evidence="3 8">3.2.1.23</ecNumber>
    </recommendedName>
</protein>
<feature type="binding site" evidence="11">
    <location>
        <position position="158"/>
    </location>
    <ligand>
        <name>Zn(2+)</name>
        <dbReference type="ChEBI" id="CHEBI:29105"/>
    </ligand>
</feature>
<evidence type="ECO:0000256" key="10">
    <source>
        <dbReference type="PIRSR" id="PIRSR001084-2"/>
    </source>
</evidence>
<feature type="active site" description="Proton donor" evidence="9">
    <location>
        <position position="144"/>
    </location>
</feature>
<evidence type="ECO:0000313" key="15">
    <source>
        <dbReference type="EMBL" id="HIU41302.1"/>
    </source>
</evidence>
<dbReference type="InterPro" id="IPR013780">
    <property type="entry name" value="Glyco_hydro_b"/>
</dbReference>
<dbReference type="SUPFAM" id="SSF51445">
    <property type="entry name" value="(Trans)glycosidases"/>
    <property type="match status" value="1"/>
</dbReference>
<accession>A0A9D1ISG2</accession>
<reference evidence="15" key="2">
    <citation type="journal article" date="2021" name="PeerJ">
        <title>Extensive microbial diversity within the chicken gut microbiome revealed by metagenomics and culture.</title>
        <authorList>
            <person name="Gilroy R."/>
            <person name="Ravi A."/>
            <person name="Getino M."/>
            <person name="Pursley I."/>
            <person name="Horton D.L."/>
            <person name="Alikhan N.F."/>
            <person name="Baker D."/>
            <person name="Gharbi K."/>
            <person name="Hall N."/>
            <person name="Watson M."/>
            <person name="Adriaenssens E.M."/>
            <person name="Foster-Nyarko E."/>
            <person name="Jarju S."/>
            <person name="Secka A."/>
            <person name="Antonio M."/>
            <person name="Oren A."/>
            <person name="Chaudhuri R.R."/>
            <person name="La Ragione R."/>
            <person name="Hildebrand F."/>
            <person name="Pallen M.J."/>
        </authorList>
    </citation>
    <scope>NUCLEOTIDE SEQUENCE</scope>
    <source>
        <strain evidence="15">4509</strain>
    </source>
</reference>
<dbReference type="EC" id="3.2.1.23" evidence="3 8"/>
<evidence type="ECO:0000256" key="7">
    <source>
        <dbReference type="ARBA" id="ARBA00023295"/>
    </source>
</evidence>
<sequence>MSFYFGVDYYPEHWPQERWETDAVLMEQLGIQVVRMGEFSWTKMEPKEGEFHFEWLDQAINTLAAHGIQTVLGTPTAAPPAWMVRQDPDILPVDSHGLRREFGGRHHDCQSNHHYRQHIRRLVTAMAARFGHHPHVVGWQVDNELGNSHGDFCYCPHCEAAFRRWLQQKYGSIEELNRAWGTAFWSQEYSDFHQIISPKVTPNGHNPSQMLDWKRFCSDLVADFMRFQVHILRQYCDPRQFITHNCMGFADKVSYFELGKDLDFLSHDQYPGGYFAQPPHQPNQRLAAELDFIRGCKGKNFWIMEQQAGITGWECMGRNPAPGQLGLWTAQSVAHGADTVVYFRWRSCLFGTEQYWHGILPHSGKPGRTYQELKEVIAALRPYMEETQGITTPAQVGIVYSYDQNYAMQIQPHNPKLTYLGQVMKYYTALYQANVPVDFLNDQGDFSKYKLLIAPLQYLANPELEEKYRNYVAQGGHLVLTMRTGVKDDTNLCHPHTLPGGLSDVLGIEVPEYDCLWETSLPVQWDGELFSGEQWCDLLAPSTAKTLAVAAGEWYAGTPVITCNRFGQGQAWYVGSEPDEELMNKLMSELLRAADVSSLGEAPEGVELACRKGRERNYLFVLNHTETPQTVALGREWESREVSLPPYGFAVVGSAGEELE</sequence>
<dbReference type="InterPro" id="IPR017853">
    <property type="entry name" value="GH"/>
</dbReference>
<feature type="domain" description="Glycoside hydrolase family 42 N-terminal" evidence="12">
    <location>
        <begin position="8"/>
        <end position="381"/>
    </location>
</feature>
<keyword evidence="6 11" id="KW-0862">Zinc</keyword>
<evidence type="ECO:0000256" key="1">
    <source>
        <dbReference type="ARBA" id="ARBA00001412"/>
    </source>
</evidence>
<comment type="caution">
    <text evidence="15">The sequence shown here is derived from an EMBL/GenBank/DDBJ whole genome shotgun (WGS) entry which is preliminary data.</text>
</comment>
<dbReference type="CDD" id="cd03143">
    <property type="entry name" value="A4_beta-galactosidase_middle_domain"/>
    <property type="match status" value="1"/>
</dbReference>
<feature type="binding site" evidence="11">
    <location>
        <position position="155"/>
    </location>
    <ligand>
        <name>Zn(2+)</name>
        <dbReference type="ChEBI" id="CHEBI:29105"/>
    </ligand>
</feature>
<dbReference type="Pfam" id="PF08533">
    <property type="entry name" value="Glyco_hydro_42C"/>
    <property type="match status" value="1"/>
</dbReference>
<evidence type="ECO:0000259" key="12">
    <source>
        <dbReference type="Pfam" id="PF02449"/>
    </source>
</evidence>
<feature type="binding site" evidence="10">
    <location>
        <position position="313"/>
    </location>
    <ligand>
        <name>substrate</name>
    </ligand>
</feature>
<comment type="catalytic activity">
    <reaction evidence="1 8">
        <text>Hydrolysis of terminal non-reducing beta-D-galactose residues in beta-D-galactosides.</text>
        <dbReference type="EC" id="3.2.1.23"/>
    </reaction>
</comment>